<dbReference type="EMBL" id="JABVXQ010000009">
    <property type="protein sequence ID" value="KAF6090830.1"/>
    <property type="molecule type" value="Genomic_DNA"/>
</dbReference>
<comment type="caution">
    <text evidence="1">The sequence shown here is derived from an EMBL/GenBank/DDBJ whole genome shotgun (WGS) entry which is preliminary data.</text>
</comment>
<name>A0A833ZG10_9CHIR</name>
<protein>
    <submittedName>
        <fullName evidence="1">Uncharacterized protein</fullName>
    </submittedName>
</protein>
<evidence type="ECO:0000313" key="1">
    <source>
        <dbReference type="EMBL" id="KAF6090830.1"/>
    </source>
</evidence>
<accession>A0A833ZG10</accession>
<sequence>MAARKGAATLPKLSGSSLLKLHGDSLSQGCGSPHSAKDQVVVSQWLLSLGLNPRASLPLQPHFRLLLQSVTPASIPVLFQVHWAAIMNLGRGGPMLWSQSSPSSHAGAVTRGTCPPVTSWWESYFHPPGSEHGYSYLTYPCNQLKVIDMLNDHTRG</sequence>
<dbReference type="Proteomes" id="UP000664940">
    <property type="component" value="Unassembled WGS sequence"/>
</dbReference>
<reference evidence="1 2" key="1">
    <citation type="journal article" date="2020" name="Nature">
        <title>Six reference-quality genomes reveal evolution of bat adaptations.</title>
        <authorList>
            <person name="Jebb D."/>
            <person name="Huang Z."/>
            <person name="Pippel M."/>
            <person name="Hughes G.M."/>
            <person name="Lavrichenko K."/>
            <person name="Devanna P."/>
            <person name="Winkler S."/>
            <person name="Jermiin L.S."/>
            <person name="Skirmuntt E.C."/>
            <person name="Katzourakis A."/>
            <person name="Burkitt-Gray L."/>
            <person name="Ray D.A."/>
            <person name="Sullivan K.A.M."/>
            <person name="Roscito J.G."/>
            <person name="Kirilenko B.M."/>
            <person name="Davalos L.M."/>
            <person name="Corthals A.P."/>
            <person name="Power M.L."/>
            <person name="Jones G."/>
            <person name="Ransome R.D."/>
            <person name="Dechmann D.K.N."/>
            <person name="Locatelli A.G."/>
            <person name="Puechmaille S.J."/>
            <person name="Fedrigo O."/>
            <person name="Jarvis E.D."/>
            <person name="Hiller M."/>
            <person name="Vernes S.C."/>
            <person name="Myers E.W."/>
            <person name="Teeling E.C."/>
        </authorList>
    </citation>
    <scope>NUCLEOTIDE SEQUENCE [LARGE SCALE GENOMIC DNA]</scope>
    <source>
        <strain evidence="1">Bat1K_MPI-CBG_1</strain>
    </source>
</reference>
<gene>
    <name evidence="1" type="ORF">HJG60_012212</name>
</gene>
<organism evidence="1 2">
    <name type="scientific">Phyllostomus discolor</name>
    <name type="common">pale spear-nosed bat</name>
    <dbReference type="NCBI Taxonomy" id="89673"/>
    <lineage>
        <taxon>Eukaryota</taxon>
        <taxon>Metazoa</taxon>
        <taxon>Chordata</taxon>
        <taxon>Craniata</taxon>
        <taxon>Vertebrata</taxon>
        <taxon>Euteleostomi</taxon>
        <taxon>Mammalia</taxon>
        <taxon>Eutheria</taxon>
        <taxon>Laurasiatheria</taxon>
        <taxon>Chiroptera</taxon>
        <taxon>Yangochiroptera</taxon>
        <taxon>Phyllostomidae</taxon>
        <taxon>Phyllostominae</taxon>
        <taxon>Phyllostomus</taxon>
    </lineage>
</organism>
<evidence type="ECO:0000313" key="2">
    <source>
        <dbReference type="Proteomes" id="UP000664940"/>
    </source>
</evidence>
<dbReference type="AlphaFoldDB" id="A0A833ZG10"/>
<proteinExistence type="predicted"/>